<name>A0ABT5DYH3_9BACT</name>
<keyword evidence="1 3" id="KW-0378">Hydrolase</keyword>
<dbReference type="Proteomes" id="UP001221686">
    <property type="component" value="Unassembled WGS sequence"/>
</dbReference>
<comment type="caution">
    <text evidence="3">The sequence shown here is derived from an EMBL/GenBank/DDBJ whole genome shotgun (WGS) entry which is preliminary data.</text>
</comment>
<dbReference type="Pfam" id="PF07859">
    <property type="entry name" value="Abhydrolase_3"/>
    <property type="match status" value="1"/>
</dbReference>
<dbReference type="PANTHER" id="PTHR48081:SF8">
    <property type="entry name" value="ALPHA_BETA HYDROLASE FOLD-3 DOMAIN-CONTAINING PROTEIN-RELATED"/>
    <property type="match status" value="1"/>
</dbReference>
<dbReference type="InterPro" id="IPR050300">
    <property type="entry name" value="GDXG_lipolytic_enzyme"/>
</dbReference>
<accession>A0ABT5DYH3</accession>
<dbReference type="InterPro" id="IPR029058">
    <property type="entry name" value="AB_hydrolase_fold"/>
</dbReference>
<dbReference type="GO" id="GO:0016787">
    <property type="term" value="F:hydrolase activity"/>
    <property type="evidence" value="ECO:0007669"/>
    <property type="project" value="UniProtKB-KW"/>
</dbReference>
<evidence type="ECO:0000256" key="1">
    <source>
        <dbReference type="ARBA" id="ARBA00022801"/>
    </source>
</evidence>
<evidence type="ECO:0000259" key="2">
    <source>
        <dbReference type="Pfam" id="PF07859"/>
    </source>
</evidence>
<dbReference type="PANTHER" id="PTHR48081">
    <property type="entry name" value="AB HYDROLASE SUPERFAMILY PROTEIN C4A8.06C"/>
    <property type="match status" value="1"/>
</dbReference>
<dbReference type="RefSeq" id="WP_272087137.1">
    <property type="nucleotide sequence ID" value="NZ_JAQNDL010000001.1"/>
</dbReference>
<reference evidence="3 4" key="1">
    <citation type="submission" date="2022-11" db="EMBL/GenBank/DDBJ databases">
        <title>Minimal conservation of predation-associated metabolite biosynthetic gene clusters underscores biosynthetic potential of Myxococcota including descriptions for ten novel species: Archangium lansinium sp. nov., Myxococcus landrumus sp. nov., Nannocystis bai.</title>
        <authorList>
            <person name="Ahearne A."/>
            <person name="Stevens C."/>
            <person name="Dowd S."/>
        </authorList>
    </citation>
    <scope>NUCLEOTIDE SEQUENCE [LARGE SCALE GENOMIC DNA]</scope>
    <source>
        <strain evidence="3 4">BB15-2</strain>
    </source>
</reference>
<proteinExistence type="predicted"/>
<dbReference type="Gene3D" id="3.40.50.1820">
    <property type="entry name" value="alpha/beta hydrolase"/>
    <property type="match status" value="1"/>
</dbReference>
<dbReference type="EMBL" id="JAQNDL010000001">
    <property type="protein sequence ID" value="MDC0718658.1"/>
    <property type="molecule type" value="Genomic_DNA"/>
</dbReference>
<keyword evidence="4" id="KW-1185">Reference proteome</keyword>
<protein>
    <submittedName>
        <fullName evidence="3">Alpha/beta hydrolase</fullName>
    </submittedName>
</protein>
<dbReference type="InterPro" id="IPR013094">
    <property type="entry name" value="AB_hydrolase_3"/>
</dbReference>
<dbReference type="SUPFAM" id="SSF53474">
    <property type="entry name" value="alpha/beta-Hydrolases"/>
    <property type="match status" value="1"/>
</dbReference>
<organism evidence="3 4">
    <name type="scientific">Nannocystis bainbridge</name>
    <dbReference type="NCBI Taxonomy" id="2995303"/>
    <lineage>
        <taxon>Bacteria</taxon>
        <taxon>Pseudomonadati</taxon>
        <taxon>Myxococcota</taxon>
        <taxon>Polyangia</taxon>
        <taxon>Nannocystales</taxon>
        <taxon>Nannocystaceae</taxon>
        <taxon>Nannocystis</taxon>
    </lineage>
</organism>
<gene>
    <name evidence="3" type="ORF">POL25_17260</name>
</gene>
<evidence type="ECO:0000313" key="3">
    <source>
        <dbReference type="EMBL" id="MDC0718658.1"/>
    </source>
</evidence>
<evidence type="ECO:0000313" key="4">
    <source>
        <dbReference type="Proteomes" id="UP001221686"/>
    </source>
</evidence>
<sequence>MSSRHLVDPQLLPLLSAMPAFGLNAQSLPQLRALMPPAGDTLGDLVASERTVPGPEDAPEVRVVVYEPPRRLGLGPAYLHMHGGGYVMGSPHIAAARNQALASALGCVVVSVDYRLAPETPFPGAIEDCYAALKWLHAQAEELGVDRRRIAIGGESAGGGLAAALGLMARDRGEVPVAFQLLVYPMLDDRTVVAEPRPHAGEFVWTNEDNRFGWKSLLGGEPGAEDVSQYAAAARAGDLSGLPPTYLAVGALDLFLAEDVAYAQRLLQAGVPTELHVYPGAFHGFDMVAHAEVAQRFERDLRDALRRGLRPK</sequence>
<feature type="domain" description="Alpha/beta hydrolase fold-3" evidence="2">
    <location>
        <begin position="79"/>
        <end position="286"/>
    </location>
</feature>